<dbReference type="RefSeq" id="WP_202924190.1">
    <property type="nucleotide sequence ID" value="NZ_JBHSRQ010000014.1"/>
</dbReference>
<comment type="caution">
    <text evidence="4">The sequence shown here is derived from an EMBL/GenBank/DDBJ whole genome shotgun (WGS) entry which is preliminary data.</text>
</comment>
<name>A0ABQ6ZE16_9GAMM</name>
<feature type="transmembrane region" description="Helical" evidence="2">
    <location>
        <begin position="307"/>
        <end position="328"/>
    </location>
</feature>
<dbReference type="Pfam" id="PF05569">
    <property type="entry name" value="Peptidase_M56"/>
    <property type="match status" value="1"/>
</dbReference>
<dbReference type="InterPro" id="IPR008756">
    <property type="entry name" value="Peptidase_M56"/>
</dbReference>
<evidence type="ECO:0000259" key="3">
    <source>
        <dbReference type="Pfam" id="PF05569"/>
    </source>
</evidence>
<sequence length="607" mass="65327">MDLIAFADAMIDRLLAVGLQSLLLAALVWALCRYLPRLDARTRAWLWWLVATQMVVGLVWHAPVALPLLPADQAVAPVVVAMAADASTSAASTMAVMPAPTTQASRIDTAVLLLAAWLAGIAVMLANTLRHAWRLRGQIERARPCRDRRVRRVYQTLTQRLGIAHVPALLASDEIDSPMLARPWRPVLMLPADRIAAMGDDDLHMALHHELAHLQRRDLWWAWMPALAQHLFFFHPVAHLAAREYAFAREVACDAAVLEDEHHAAHDYGRLLVKLGVSTTPAPALAGASPTFRILKRRLLMLQQTASPLRAGALALTLGIVALAAMPYRVTARTSPVAAPVVAPAAAPALAPVATPAAAASPAVSPRAVVVAAARDLPAPPPPPAPPAPPKVAPPAPPPPPPAPRVYTSSSTHAVNIGHQRNGDAYVLIDGDDVSMAGHSDDIRTAQRLQQGNAPLLWVRKNGKQYVVRDAATVQQMKAAHAPVQALGEQQGKLGEQQGALGERQGELGSKQGELGVKMSEIGQHQAAAALRGADTREAANDRRMKALQDEQDALARQQEVLARQQEPLARQQEALARKQMAATDKLHRDVDRLLDEAIRSGKAQQL</sequence>
<keyword evidence="5" id="KW-1185">Reference proteome</keyword>
<keyword evidence="2" id="KW-0472">Membrane</keyword>
<evidence type="ECO:0000313" key="4">
    <source>
        <dbReference type="EMBL" id="KAF1723588.1"/>
    </source>
</evidence>
<reference evidence="4 5" key="1">
    <citation type="submission" date="2017-10" db="EMBL/GenBank/DDBJ databases">
        <title>Whole genome sequencing of members of genus Pseudoxanthomonas.</title>
        <authorList>
            <person name="Kumar S."/>
            <person name="Bansal K."/>
            <person name="Kaur A."/>
            <person name="Patil P."/>
            <person name="Sharma S."/>
            <person name="Patil P.B."/>
        </authorList>
    </citation>
    <scope>NUCLEOTIDE SEQUENCE [LARGE SCALE GENOMIC DNA]</scope>
    <source>
        <strain evidence="4 5">DSM 17109</strain>
    </source>
</reference>
<dbReference type="PANTHER" id="PTHR34978:SF3">
    <property type="entry name" value="SLR0241 PROTEIN"/>
    <property type="match status" value="1"/>
</dbReference>
<protein>
    <recommendedName>
        <fullName evidence="3">Peptidase M56 domain-containing protein</fullName>
    </recommendedName>
</protein>
<dbReference type="EMBL" id="PDWW01000026">
    <property type="protein sequence ID" value="KAF1723588.1"/>
    <property type="molecule type" value="Genomic_DNA"/>
</dbReference>
<feature type="transmembrane region" description="Helical" evidence="2">
    <location>
        <begin position="46"/>
        <end position="68"/>
    </location>
</feature>
<dbReference type="CDD" id="cd07341">
    <property type="entry name" value="M56_BlaR1_MecR1_like"/>
    <property type="match status" value="1"/>
</dbReference>
<evidence type="ECO:0000256" key="2">
    <source>
        <dbReference type="SAM" id="Phobius"/>
    </source>
</evidence>
<feature type="domain" description="Peptidase M56" evidence="3">
    <location>
        <begin position="14"/>
        <end position="302"/>
    </location>
</feature>
<accession>A0ABQ6ZE16</accession>
<dbReference type="InterPro" id="IPR052173">
    <property type="entry name" value="Beta-lactam_resp_regulator"/>
</dbReference>
<feature type="compositionally biased region" description="Pro residues" evidence="1">
    <location>
        <begin position="380"/>
        <end position="404"/>
    </location>
</feature>
<organism evidence="4 5">
    <name type="scientific">Pseudoxanthomonas japonensis</name>
    <dbReference type="NCBI Taxonomy" id="69284"/>
    <lineage>
        <taxon>Bacteria</taxon>
        <taxon>Pseudomonadati</taxon>
        <taxon>Pseudomonadota</taxon>
        <taxon>Gammaproteobacteria</taxon>
        <taxon>Lysobacterales</taxon>
        <taxon>Lysobacteraceae</taxon>
        <taxon>Pseudoxanthomonas</taxon>
    </lineage>
</organism>
<proteinExistence type="predicted"/>
<evidence type="ECO:0000256" key="1">
    <source>
        <dbReference type="SAM" id="MobiDB-lite"/>
    </source>
</evidence>
<keyword evidence="2" id="KW-1133">Transmembrane helix</keyword>
<feature type="transmembrane region" description="Helical" evidence="2">
    <location>
        <begin position="109"/>
        <end position="129"/>
    </location>
</feature>
<evidence type="ECO:0000313" key="5">
    <source>
        <dbReference type="Proteomes" id="UP000781710"/>
    </source>
</evidence>
<keyword evidence="2" id="KW-0812">Transmembrane</keyword>
<feature type="region of interest" description="Disordered" evidence="1">
    <location>
        <begin position="380"/>
        <end position="409"/>
    </location>
</feature>
<dbReference type="PANTHER" id="PTHR34978">
    <property type="entry name" value="POSSIBLE SENSOR-TRANSDUCER PROTEIN BLAR"/>
    <property type="match status" value="1"/>
</dbReference>
<gene>
    <name evidence="4" type="ORF">CSC78_15640</name>
</gene>
<dbReference type="Proteomes" id="UP000781710">
    <property type="component" value="Unassembled WGS sequence"/>
</dbReference>